<sequence length="165" mass="16845">MRPLALAAAGLAALVLALGVFGDKGLTSIQGDAVGPETRETKTQYVERAEDALAMTAAPGYAMVAFKYPLRPDQAARAVDGVQRVGAMFAPDTGLVPLPEPVAGTGRADVLSTALGTNAGGLSAVVIFDTPEAMRAIAQRGEVLAVEPAPADSAWGAFAVRPPNF</sequence>
<organism evidence="1 2">
    <name type="scientific">Corynebacterium phocae</name>
    <dbReference type="NCBI Taxonomy" id="161895"/>
    <lineage>
        <taxon>Bacteria</taxon>
        <taxon>Bacillati</taxon>
        <taxon>Actinomycetota</taxon>
        <taxon>Actinomycetes</taxon>
        <taxon>Mycobacteriales</taxon>
        <taxon>Corynebacteriaceae</taxon>
        <taxon>Corynebacterium</taxon>
    </lineage>
</organism>
<accession>A0A1L7D283</accession>
<proteinExistence type="predicted"/>
<gene>
    <name evidence="1" type="ORF">CPHO_04385</name>
</gene>
<dbReference type="EMBL" id="CP009249">
    <property type="protein sequence ID" value="APT92255.1"/>
    <property type="molecule type" value="Genomic_DNA"/>
</dbReference>
<keyword evidence="2" id="KW-1185">Reference proteome</keyword>
<evidence type="ECO:0000313" key="2">
    <source>
        <dbReference type="Proteomes" id="UP000185491"/>
    </source>
</evidence>
<dbReference type="OrthoDB" id="4424197at2"/>
<evidence type="ECO:0000313" key="1">
    <source>
        <dbReference type="EMBL" id="APT92255.1"/>
    </source>
</evidence>
<dbReference type="AlphaFoldDB" id="A0A1L7D283"/>
<dbReference type="Proteomes" id="UP000185491">
    <property type="component" value="Chromosome"/>
</dbReference>
<dbReference type="STRING" id="161895.CPHO_04385"/>
<protein>
    <submittedName>
        <fullName evidence="1">Uncharacterized protein</fullName>
    </submittedName>
</protein>
<dbReference type="RefSeq" id="WP_075733543.1">
    <property type="nucleotide sequence ID" value="NZ_CP009249.1"/>
</dbReference>
<reference evidence="1 2" key="1">
    <citation type="submission" date="2014-08" db="EMBL/GenBank/DDBJ databases">
        <title>Complete genome sequence of Corynebacterium phocae M408/89/1(T)(=DSM 44612(T)), isolated from the common seal (Phoca vitulina).</title>
        <authorList>
            <person name="Ruckert C."/>
            <person name="Albersmeier A."/>
            <person name="Winkler A."/>
            <person name="Kalinowski J."/>
        </authorList>
    </citation>
    <scope>NUCLEOTIDE SEQUENCE [LARGE SCALE GENOMIC DNA]</scope>
    <source>
        <strain evidence="1 2">M408/89/1</strain>
    </source>
</reference>
<name>A0A1L7D283_9CORY</name>
<dbReference type="KEGG" id="cpho:CPHO_04385"/>